<accession>A0A1L3MM96</accession>
<protein>
    <submittedName>
        <fullName evidence="1">Uncharacterized protein</fullName>
    </submittedName>
</protein>
<name>A0A1L3MM96_9BACI</name>
<dbReference type="Proteomes" id="UP000181936">
    <property type="component" value="Chromosome"/>
</dbReference>
<gene>
    <name evidence="1" type="ORF">A9C19_01165</name>
</gene>
<dbReference type="AlphaFoldDB" id="A0A1L3MM96"/>
<keyword evidence="2" id="KW-1185">Reference proteome</keyword>
<evidence type="ECO:0000313" key="2">
    <source>
        <dbReference type="Proteomes" id="UP000181936"/>
    </source>
</evidence>
<evidence type="ECO:0000313" key="1">
    <source>
        <dbReference type="EMBL" id="APH03475.1"/>
    </source>
</evidence>
<reference evidence="1 2" key="1">
    <citation type="journal article" date="2016" name="Sci. Rep.">
        <title>Complete genome sequence and transcriptomic analysis of a novel marine strain Bacillus weihaiensis reveals the mechanism of brown algae degradation.</title>
        <authorList>
            <person name="Zhu Y."/>
            <person name="Chen P."/>
            <person name="Bao Y."/>
            <person name="Men Y."/>
            <person name="Zeng Y."/>
            <person name="Yang J."/>
            <person name="Sun J."/>
            <person name="Sun Y."/>
        </authorList>
    </citation>
    <scope>NUCLEOTIDE SEQUENCE [LARGE SCALE GENOMIC DNA]</scope>
    <source>
        <strain evidence="1 2">Alg07</strain>
    </source>
</reference>
<proteinExistence type="predicted"/>
<organism evidence="1 2">
    <name type="scientific">Bacillus weihaiensis</name>
    <dbReference type="NCBI Taxonomy" id="1547283"/>
    <lineage>
        <taxon>Bacteria</taxon>
        <taxon>Bacillati</taxon>
        <taxon>Bacillota</taxon>
        <taxon>Bacilli</taxon>
        <taxon>Bacillales</taxon>
        <taxon>Bacillaceae</taxon>
        <taxon>Bacillus</taxon>
    </lineage>
</organism>
<dbReference type="EMBL" id="CP016020">
    <property type="protein sequence ID" value="APH03475.1"/>
    <property type="molecule type" value="Genomic_DNA"/>
</dbReference>
<sequence>MKGSEVTALLEYCEEPRLWGEILEFMNTMMTISASYFRKSIVLPLIEEGKLQKKFLPQLQKKHKYYMVKK</sequence>
<dbReference type="KEGG" id="bwh:A9C19_01165"/>